<gene>
    <name evidence="2" type="ORF">SAMN05444354_10666</name>
</gene>
<dbReference type="AlphaFoldDB" id="A0A1H7QC24"/>
<organism evidence="2 3">
    <name type="scientific">Stigmatella aurantiaca</name>
    <dbReference type="NCBI Taxonomy" id="41"/>
    <lineage>
        <taxon>Bacteria</taxon>
        <taxon>Pseudomonadati</taxon>
        <taxon>Myxococcota</taxon>
        <taxon>Myxococcia</taxon>
        <taxon>Myxococcales</taxon>
        <taxon>Cystobacterineae</taxon>
        <taxon>Archangiaceae</taxon>
        <taxon>Stigmatella</taxon>
    </lineage>
</organism>
<proteinExistence type="predicted"/>
<reference evidence="3" key="1">
    <citation type="submission" date="2016-10" db="EMBL/GenBank/DDBJ databases">
        <authorList>
            <person name="Varghese N."/>
            <person name="Submissions S."/>
        </authorList>
    </citation>
    <scope>NUCLEOTIDE SEQUENCE [LARGE SCALE GENOMIC DNA]</scope>
    <source>
        <strain evidence="3">DSM 17044</strain>
    </source>
</reference>
<keyword evidence="3" id="KW-1185">Reference proteome</keyword>
<feature type="region of interest" description="Disordered" evidence="1">
    <location>
        <begin position="43"/>
        <end position="73"/>
    </location>
</feature>
<feature type="compositionally biased region" description="Basic and acidic residues" evidence="1">
    <location>
        <begin position="50"/>
        <end position="66"/>
    </location>
</feature>
<evidence type="ECO:0000313" key="2">
    <source>
        <dbReference type="EMBL" id="SEL44817.1"/>
    </source>
</evidence>
<dbReference type="Proteomes" id="UP000182719">
    <property type="component" value="Unassembled WGS sequence"/>
</dbReference>
<evidence type="ECO:0000313" key="3">
    <source>
        <dbReference type="Proteomes" id="UP000182719"/>
    </source>
</evidence>
<protein>
    <submittedName>
        <fullName evidence="2">Uncharacterized protein</fullName>
    </submittedName>
</protein>
<evidence type="ECO:0000256" key="1">
    <source>
        <dbReference type="SAM" id="MobiDB-lite"/>
    </source>
</evidence>
<dbReference type="RefSeq" id="WP_075006777.1">
    <property type="nucleotide sequence ID" value="NZ_FOAP01000006.1"/>
</dbReference>
<dbReference type="EMBL" id="FOAP01000006">
    <property type="protein sequence ID" value="SEL44817.1"/>
    <property type="molecule type" value="Genomic_DNA"/>
</dbReference>
<accession>A0A1H7QC24</accession>
<sequence>MAGVLLACAGSQPQRKTTAAAPQGKELICEETPVTGSHIPRRVCRSAQQVKEEREQAQKERREANRTDTGNNL</sequence>
<name>A0A1H7QC24_STIAU</name>